<evidence type="ECO:0000313" key="1">
    <source>
        <dbReference type="EMBL" id="GAA3956519.1"/>
    </source>
</evidence>
<reference evidence="2" key="1">
    <citation type="journal article" date="2019" name="Int. J. Syst. Evol. Microbiol.">
        <title>The Global Catalogue of Microorganisms (GCM) 10K type strain sequencing project: providing services to taxonomists for standard genome sequencing and annotation.</title>
        <authorList>
            <consortium name="The Broad Institute Genomics Platform"/>
            <consortium name="The Broad Institute Genome Sequencing Center for Infectious Disease"/>
            <person name="Wu L."/>
            <person name="Ma J."/>
        </authorList>
    </citation>
    <scope>NUCLEOTIDE SEQUENCE [LARGE SCALE GENOMIC DNA]</scope>
    <source>
        <strain evidence="2">JCM 17338</strain>
    </source>
</reference>
<protein>
    <submittedName>
        <fullName evidence="1">Uncharacterized protein</fullName>
    </submittedName>
</protein>
<name>A0ABP7NYW3_9SPHI</name>
<proteinExistence type="predicted"/>
<gene>
    <name evidence="1" type="ORF">GCM10022246_08060</name>
</gene>
<organism evidence="1 2">
    <name type="scientific">Pedobacter ginsengiterrae</name>
    <dbReference type="NCBI Taxonomy" id="871696"/>
    <lineage>
        <taxon>Bacteria</taxon>
        <taxon>Pseudomonadati</taxon>
        <taxon>Bacteroidota</taxon>
        <taxon>Sphingobacteriia</taxon>
        <taxon>Sphingobacteriales</taxon>
        <taxon>Sphingobacteriaceae</taxon>
        <taxon>Pedobacter</taxon>
    </lineage>
</organism>
<keyword evidence="2" id="KW-1185">Reference proteome</keyword>
<sequence length="57" mass="6303">MTGNIGVGVVDNVMCNIPNIWIGSDQMKEHAQNLIYFFVVRKGTVDSVMTDVKADKC</sequence>
<comment type="caution">
    <text evidence="1">The sequence shown here is derived from an EMBL/GenBank/DDBJ whole genome shotgun (WGS) entry which is preliminary data.</text>
</comment>
<dbReference type="EMBL" id="BAABAK010000003">
    <property type="protein sequence ID" value="GAA3956519.1"/>
    <property type="molecule type" value="Genomic_DNA"/>
</dbReference>
<accession>A0ABP7NYW3</accession>
<dbReference type="Proteomes" id="UP001501081">
    <property type="component" value="Unassembled WGS sequence"/>
</dbReference>
<evidence type="ECO:0000313" key="2">
    <source>
        <dbReference type="Proteomes" id="UP001501081"/>
    </source>
</evidence>